<accession>A0ABR9CLB9</accession>
<evidence type="ECO:0000313" key="4">
    <source>
        <dbReference type="Proteomes" id="UP000632063"/>
    </source>
</evidence>
<dbReference type="InterPro" id="IPR002035">
    <property type="entry name" value="VWF_A"/>
</dbReference>
<protein>
    <submittedName>
        <fullName evidence="3">TadE/TadG family protein</fullName>
    </submittedName>
</protein>
<gene>
    <name evidence="3" type="ORF">IG616_08835</name>
</gene>
<sequence>MRSGAARKLWKACWQLPANDRGSILPIFALLSFLVIVIAGAGVDFARAISEREAIATALDGAALTVATQLSSSVMSNEQIDKALKDAFRANASHVTDVTKALSDLTFVVDSEAGTVTVQTKATVPTMFIGLGGIGPKELSVNTLTQVSYSKFDVELALVLDVTGSMAGDMEALKDASLEIINTLLPDTGLSSDSKVRISIIPYSQGVNLGEFAQKVTNGDKGTRNCVTERLGAAKYTDQPYNYTPPASENLPTKYFGGGDLNSCAPSPQMEPLTSKKNKLTSAIGKLNATGATAGQTGATWGWYSLSPNWSNVWPKDSEPAQYSDKKTLKFAVIMTDGDNNRYYDYDAMITYSGRYWWGGYYSYQKKCPGWCEVVEGEYYDNVSSTTQRKICKAMDEAGITVYGVYFGDKGDSTGAKNMSACASDPDSYYMASSSADLINAFGNIARKIQAIYLAK</sequence>
<dbReference type="InterPro" id="IPR036465">
    <property type="entry name" value="vWFA_dom_sf"/>
</dbReference>
<dbReference type="EMBL" id="JACYXI010000004">
    <property type="protein sequence ID" value="MBD8891652.1"/>
    <property type="molecule type" value="Genomic_DNA"/>
</dbReference>
<feature type="transmembrane region" description="Helical" evidence="1">
    <location>
        <begin position="24"/>
        <end position="43"/>
    </location>
</feature>
<keyword evidence="1" id="KW-1133">Transmembrane helix</keyword>
<reference evidence="4" key="1">
    <citation type="submission" date="2020-09" db="EMBL/GenBank/DDBJ databases">
        <title>The genome sequence of strain Labrenzia suaedae 4C16A.</title>
        <authorList>
            <person name="Liu Y."/>
        </authorList>
    </citation>
    <scope>NUCLEOTIDE SEQUENCE [LARGE SCALE GENOMIC DNA]</scope>
    <source>
        <strain evidence="4">4C16A</strain>
    </source>
</reference>
<keyword evidence="4" id="KW-1185">Reference proteome</keyword>
<comment type="caution">
    <text evidence="3">The sequence shown here is derived from an EMBL/GenBank/DDBJ whole genome shotgun (WGS) entry which is preliminary data.</text>
</comment>
<keyword evidence="1" id="KW-0812">Transmembrane</keyword>
<evidence type="ECO:0000256" key="1">
    <source>
        <dbReference type="SAM" id="Phobius"/>
    </source>
</evidence>
<dbReference type="RefSeq" id="WP_192147781.1">
    <property type="nucleotide sequence ID" value="NZ_JACYXI010000004.1"/>
</dbReference>
<keyword evidence="1" id="KW-0472">Membrane</keyword>
<dbReference type="Proteomes" id="UP000632063">
    <property type="component" value="Unassembled WGS sequence"/>
</dbReference>
<feature type="domain" description="VWFA" evidence="2">
    <location>
        <begin position="155"/>
        <end position="445"/>
    </location>
</feature>
<reference evidence="3 4" key="2">
    <citation type="journal article" date="2021" name="Int. J. Syst. Evol. Microbiol.">
        <title>Roseibium litorale sp. nov., isolated from a tidal flat sediment and proposal for the reclassification of Labrenzia polysiphoniae as Roseibium polysiphoniae comb. nov.</title>
        <authorList>
            <person name="Liu Y."/>
            <person name="Pei T."/>
            <person name="Du J."/>
            <person name="Chao M."/>
            <person name="Deng M.R."/>
            <person name="Zhu H."/>
        </authorList>
    </citation>
    <scope>NUCLEOTIDE SEQUENCE [LARGE SCALE GENOMIC DNA]</scope>
    <source>
        <strain evidence="3 4">4C16A</strain>
    </source>
</reference>
<evidence type="ECO:0000313" key="3">
    <source>
        <dbReference type="EMBL" id="MBD8891652.1"/>
    </source>
</evidence>
<dbReference type="SUPFAM" id="SSF53300">
    <property type="entry name" value="vWA-like"/>
    <property type="match status" value="1"/>
</dbReference>
<proteinExistence type="predicted"/>
<name>A0ABR9CLB9_9HYPH</name>
<dbReference type="Pfam" id="PF13400">
    <property type="entry name" value="Tad"/>
    <property type="match status" value="1"/>
</dbReference>
<evidence type="ECO:0000259" key="2">
    <source>
        <dbReference type="PROSITE" id="PS50234"/>
    </source>
</evidence>
<dbReference type="InterPro" id="IPR028087">
    <property type="entry name" value="Tad_N"/>
</dbReference>
<organism evidence="3 4">
    <name type="scientific">Roseibium litorale</name>
    <dbReference type="NCBI Taxonomy" id="2803841"/>
    <lineage>
        <taxon>Bacteria</taxon>
        <taxon>Pseudomonadati</taxon>
        <taxon>Pseudomonadota</taxon>
        <taxon>Alphaproteobacteria</taxon>
        <taxon>Hyphomicrobiales</taxon>
        <taxon>Stappiaceae</taxon>
        <taxon>Roseibium</taxon>
    </lineage>
</organism>
<dbReference type="PROSITE" id="PS50234">
    <property type="entry name" value="VWFA"/>
    <property type="match status" value="1"/>
</dbReference>
<dbReference type="Gene3D" id="3.40.50.410">
    <property type="entry name" value="von Willebrand factor, type A domain"/>
    <property type="match status" value="1"/>
</dbReference>